<dbReference type="EMBL" id="FOVR01000002">
    <property type="protein sequence ID" value="SFN85085.1"/>
    <property type="molecule type" value="Genomic_DNA"/>
</dbReference>
<proteinExistence type="inferred from homology"/>
<evidence type="ECO:0000256" key="1">
    <source>
        <dbReference type="ARBA" id="ARBA00004429"/>
    </source>
</evidence>
<gene>
    <name evidence="10" type="ORF">SAMN04488056_102200</name>
</gene>
<protein>
    <recommendedName>
        <fullName evidence="9">Efflux pump membrane transporter</fullName>
    </recommendedName>
</protein>
<evidence type="ECO:0000313" key="11">
    <source>
        <dbReference type="Proteomes" id="UP000199236"/>
    </source>
</evidence>
<dbReference type="InterPro" id="IPR001036">
    <property type="entry name" value="Acrflvin-R"/>
</dbReference>
<evidence type="ECO:0000256" key="7">
    <source>
        <dbReference type="ARBA" id="ARBA00022989"/>
    </source>
</evidence>
<feature type="transmembrane region" description="Helical" evidence="9">
    <location>
        <begin position="365"/>
        <end position="389"/>
    </location>
</feature>
<dbReference type="RefSeq" id="WP_090069410.1">
    <property type="nucleotide sequence ID" value="NZ_FOVR01000002.1"/>
</dbReference>
<feature type="transmembrane region" description="Helical" evidence="9">
    <location>
        <begin position="869"/>
        <end position="886"/>
    </location>
</feature>
<keyword evidence="6 9" id="KW-0812">Transmembrane</keyword>
<dbReference type="InterPro" id="IPR027463">
    <property type="entry name" value="AcrB_DN_DC_subdom"/>
</dbReference>
<dbReference type="GO" id="GO:0009636">
    <property type="term" value="P:response to toxic substance"/>
    <property type="evidence" value="ECO:0007669"/>
    <property type="project" value="UniProtKB-ARBA"/>
</dbReference>
<dbReference type="PANTHER" id="PTHR32063:SF13">
    <property type="entry name" value="MULTIDRUG EFFLUX PUMP SUBUNIT ACRB-RELATED"/>
    <property type="match status" value="1"/>
</dbReference>
<keyword evidence="3 9" id="KW-0813">Transport</keyword>
<dbReference type="Gene3D" id="3.30.2090.10">
    <property type="entry name" value="Multidrug efflux transporter AcrB TolC docking domain, DN and DC subdomains"/>
    <property type="match status" value="2"/>
</dbReference>
<dbReference type="OrthoDB" id="9807350at2"/>
<evidence type="ECO:0000256" key="2">
    <source>
        <dbReference type="ARBA" id="ARBA00010942"/>
    </source>
</evidence>
<keyword evidence="5 9" id="KW-0997">Cell inner membrane</keyword>
<dbReference type="NCBIfam" id="NF000282">
    <property type="entry name" value="RND_permease_1"/>
    <property type="match status" value="1"/>
</dbReference>
<dbReference type="Pfam" id="PF00873">
    <property type="entry name" value="ACR_tran"/>
    <property type="match status" value="1"/>
</dbReference>
<feature type="transmembrane region" description="Helical" evidence="9">
    <location>
        <begin position="339"/>
        <end position="358"/>
    </location>
</feature>
<dbReference type="GO" id="GO:0042910">
    <property type="term" value="F:xenobiotic transmembrane transporter activity"/>
    <property type="evidence" value="ECO:0007669"/>
    <property type="project" value="TreeGrafter"/>
</dbReference>
<evidence type="ECO:0000256" key="4">
    <source>
        <dbReference type="ARBA" id="ARBA00022475"/>
    </source>
</evidence>
<comment type="subcellular location">
    <subcellularLocation>
        <location evidence="1 9">Cell inner membrane</location>
        <topology evidence="1 9">Multi-pass membrane protein</topology>
    </subcellularLocation>
</comment>
<feature type="transmembrane region" description="Helical" evidence="9">
    <location>
        <begin position="528"/>
        <end position="551"/>
    </location>
</feature>
<dbReference type="Gene3D" id="3.30.70.1320">
    <property type="entry name" value="Multidrug efflux transporter AcrB pore domain like"/>
    <property type="match status" value="1"/>
</dbReference>
<dbReference type="Gene3D" id="1.20.1640.10">
    <property type="entry name" value="Multidrug efflux transporter AcrB transmembrane domain"/>
    <property type="match status" value="2"/>
</dbReference>
<keyword evidence="11" id="KW-1185">Reference proteome</keyword>
<dbReference type="Proteomes" id="UP000199236">
    <property type="component" value="Unassembled WGS sequence"/>
</dbReference>
<dbReference type="GO" id="GO:0005886">
    <property type="term" value="C:plasma membrane"/>
    <property type="evidence" value="ECO:0007669"/>
    <property type="project" value="UniProtKB-SubCell"/>
</dbReference>
<sequence>MGSFFIDRPVFAWVLAIVTMLAGAWSITSLPVAQYPDIAPTTIRVSASYKGATAEAVENSVTKVIEDSLTDVDGVLYTISSSSAGRASLELVFDGAVDPVTAQNDVQTKIGQIESQLPDAVQDAGINLRRSNDSILLVGALVSTDGKHSTLELGNLLEEVVEGPIQRTDGVGGINSFGSGYAMRIWLDPMSLNRYQLTPSDVVSAVQAQNTTVSVGSLGTQPTPEGQQFTATLTAQSQLTTVDQFKQILLKTNDDGGSVYLGDVAKVEIGQEDYGSNSIFKGLNAAGFGINLATGANAVDTSAAVRATMDKLKGSLPDGVEVRYAYDTSPFVELSISKVYHTLGEAVVLVVLVLLVFLQSFRATFVPLIAVPVVLLGTLAVLAATGFTINTLTMFAMVLAIGLLVDDAIVVVENVDRLMHDEDVGPLEATRRSMGQITSALIGIVVVLSAVFLPMAFFGGSTGVIYRQFSVTMIAAMVLSLFVAITLSPALCARFLRKKKAGKEIAPARWFNDGFDKLSRLYGASVRFILKAPFTMLLVLVLVTGGAWLVYERMNSSFLPTEDQGMLMSQSKLPEGSTYKQTKEVVSKVESYLLNEEGDSIDATFAALGFSFGGAGSNQAMMFIKLKDFDQREDTSLDAASVALRINQHFAANRQAEIFVMQPPAIMGLGNSGGFSMYLVARNGGSHADLSDAADQLVALAKADSRVQNIRSSENEDESALRILIDQPKAESFGVSLSSINAMLSVIFSGTDVNDFDLNGNLRPVIVQGAAEYRMQPEDIGKWYVSNSSGDMVPFSAFVTTKWEPVAPSLARYDGSSAIKIDGSAGPNTSSGQAMETMEALAEQLPTGYGVEWTGLSYQERQSGEQAPMLYALSFLIVFLALAALYESWSIPISVMLVVPIGIFGALLSAWLFGQSNDVYFKVGILTTIGLAARNAILIVEFAETLYKQGYSLVDAAVEASLQRLRPIMMTALTFILGVLPLAVATGAGANAQNAIGIGVIGGMVASTFIGVLMVPVLYVIVRRLFGERHDEETITEA</sequence>
<dbReference type="FunFam" id="1.20.1640.10:FF:000001">
    <property type="entry name" value="Efflux pump membrane transporter"/>
    <property type="match status" value="1"/>
</dbReference>
<feature type="transmembrane region" description="Helical" evidence="9">
    <location>
        <begin position="996"/>
        <end position="1022"/>
    </location>
</feature>
<feature type="transmembrane region" description="Helical" evidence="9">
    <location>
        <begin position="968"/>
        <end position="990"/>
    </location>
</feature>
<evidence type="ECO:0000256" key="8">
    <source>
        <dbReference type="ARBA" id="ARBA00023136"/>
    </source>
</evidence>
<organism evidence="10 11">
    <name type="scientific">Cohaesibacter marisflavi</name>
    <dbReference type="NCBI Taxonomy" id="655353"/>
    <lineage>
        <taxon>Bacteria</taxon>
        <taxon>Pseudomonadati</taxon>
        <taxon>Pseudomonadota</taxon>
        <taxon>Alphaproteobacteria</taxon>
        <taxon>Hyphomicrobiales</taxon>
        <taxon>Cohaesibacteraceae</taxon>
    </lineage>
</organism>
<feature type="transmembrane region" description="Helical" evidence="9">
    <location>
        <begin position="437"/>
        <end position="457"/>
    </location>
</feature>
<feature type="transmembrane region" description="Helical" evidence="9">
    <location>
        <begin position="395"/>
        <end position="416"/>
    </location>
</feature>
<reference evidence="10 11" key="1">
    <citation type="submission" date="2016-10" db="EMBL/GenBank/DDBJ databases">
        <authorList>
            <person name="de Groot N.N."/>
        </authorList>
    </citation>
    <scope>NUCLEOTIDE SEQUENCE [LARGE SCALE GENOMIC DNA]</scope>
    <source>
        <strain evidence="10 11">CGMCC 1.9157</strain>
    </source>
</reference>
<comment type="similarity">
    <text evidence="2 9">Belongs to the resistance-nodulation-cell division (RND) (TC 2.A.6) family.</text>
</comment>
<dbReference type="PANTHER" id="PTHR32063">
    <property type="match status" value="1"/>
</dbReference>
<dbReference type="Gene3D" id="3.30.70.1440">
    <property type="entry name" value="Multidrug efflux transporter AcrB pore domain"/>
    <property type="match status" value="1"/>
</dbReference>
<dbReference type="InterPro" id="IPR004764">
    <property type="entry name" value="MdtF-like"/>
</dbReference>
<dbReference type="SUPFAM" id="SSF82714">
    <property type="entry name" value="Multidrug efflux transporter AcrB TolC docking domain, DN and DC subdomains"/>
    <property type="match status" value="2"/>
</dbReference>
<dbReference type="GO" id="GO:0015562">
    <property type="term" value="F:efflux transmembrane transporter activity"/>
    <property type="evidence" value="ECO:0007669"/>
    <property type="project" value="InterPro"/>
</dbReference>
<keyword evidence="4" id="KW-1003">Cell membrane</keyword>
<dbReference type="Gene3D" id="3.30.70.1430">
    <property type="entry name" value="Multidrug efflux transporter AcrB pore domain"/>
    <property type="match status" value="2"/>
</dbReference>
<feature type="transmembrane region" description="Helical" evidence="9">
    <location>
        <begin position="469"/>
        <end position="493"/>
    </location>
</feature>
<evidence type="ECO:0000256" key="9">
    <source>
        <dbReference type="RuleBase" id="RU364070"/>
    </source>
</evidence>
<accession>A0A1I5CDJ0</accession>
<evidence type="ECO:0000256" key="5">
    <source>
        <dbReference type="ARBA" id="ARBA00022519"/>
    </source>
</evidence>
<feature type="transmembrane region" description="Helical" evidence="9">
    <location>
        <begin position="919"/>
        <end position="940"/>
    </location>
</feature>
<dbReference type="AlphaFoldDB" id="A0A1I5CDJ0"/>
<name>A0A1I5CDJ0_9HYPH</name>
<dbReference type="STRING" id="655353.SAMN04488056_102200"/>
<comment type="caution">
    <text evidence="9">Lacks conserved residue(s) required for the propagation of feature annotation.</text>
</comment>
<feature type="transmembrane region" description="Helical" evidence="9">
    <location>
        <begin position="893"/>
        <end position="913"/>
    </location>
</feature>
<dbReference type="NCBIfam" id="TIGR00915">
    <property type="entry name" value="2A0602"/>
    <property type="match status" value="1"/>
</dbReference>
<dbReference type="PRINTS" id="PR00702">
    <property type="entry name" value="ACRIFLAVINRP"/>
</dbReference>
<keyword evidence="7 9" id="KW-1133">Transmembrane helix</keyword>
<evidence type="ECO:0000256" key="6">
    <source>
        <dbReference type="ARBA" id="ARBA00022692"/>
    </source>
</evidence>
<dbReference type="SUPFAM" id="SSF82693">
    <property type="entry name" value="Multidrug efflux transporter AcrB pore domain, PN1, PN2, PC1 and PC2 subdomains"/>
    <property type="match status" value="3"/>
</dbReference>
<evidence type="ECO:0000313" key="10">
    <source>
        <dbReference type="EMBL" id="SFN85085.1"/>
    </source>
</evidence>
<dbReference type="SUPFAM" id="SSF82866">
    <property type="entry name" value="Multidrug efflux transporter AcrB transmembrane domain"/>
    <property type="match status" value="2"/>
</dbReference>
<keyword evidence="8 9" id="KW-0472">Membrane</keyword>
<evidence type="ECO:0000256" key="3">
    <source>
        <dbReference type="ARBA" id="ARBA00022448"/>
    </source>
</evidence>